<evidence type="ECO:0000313" key="1">
    <source>
        <dbReference type="EMBL" id="EJK77816.1"/>
    </source>
</evidence>
<evidence type="ECO:0000313" key="2">
    <source>
        <dbReference type="Proteomes" id="UP000266841"/>
    </source>
</evidence>
<dbReference type="Proteomes" id="UP000266841">
    <property type="component" value="Unassembled WGS sequence"/>
</dbReference>
<accession>K0TPC6</accession>
<keyword evidence="2" id="KW-1185">Reference proteome</keyword>
<protein>
    <submittedName>
        <fullName evidence="1">Uncharacterized protein</fullName>
    </submittedName>
</protein>
<gene>
    <name evidence="1" type="ORF">THAOC_00324</name>
</gene>
<reference evidence="1 2" key="1">
    <citation type="journal article" date="2012" name="Genome Biol.">
        <title>Genome and low-iron response of an oceanic diatom adapted to chronic iron limitation.</title>
        <authorList>
            <person name="Lommer M."/>
            <person name="Specht M."/>
            <person name="Roy A.S."/>
            <person name="Kraemer L."/>
            <person name="Andreson R."/>
            <person name="Gutowska M.A."/>
            <person name="Wolf J."/>
            <person name="Bergner S.V."/>
            <person name="Schilhabel M.B."/>
            <person name="Klostermeier U.C."/>
            <person name="Beiko R.G."/>
            <person name="Rosenstiel P."/>
            <person name="Hippler M."/>
            <person name="Laroche J."/>
        </authorList>
    </citation>
    <scope>NUCLEOTIDE SEQUENCE [LARGE SCALE GENOMIC DNA]</scope>
    <source>
        <strain evidence="1 2">CCMP1005</strain>
    </source>
</reference>
<name>K0TPC6_THAOC</name>
<organism evidence="1 2">
    <name type="scientific">Thalassiosira oceanica</name>
    <name type="common">Marine diatom</name>
    <dbReference type="NCBI Taxonomy" id="159749"/>
    <lineage>
        <taxon>Eukaryota</taxon>
        <taxon>Sar</taxon>
        <taxon>Stramenopiles</taxon>
        <taxon>Ochrophyta</taxon>
        <taxon>Bacillariophyta</taxon>
        <taxon>Coscinodiscophyceae</taxon>
        <taxon>Thalassiosirophycidae</taxon>
        <taxon>Thalassiosirales</taxon>
        <taxon>Thalassiosiraceae</taxon>
        <taxon>Thalassiosira</taxon>
    </lineage>
</organism>
<comment type="caution">
    <text evidence="1">The sequence shown here is derived from an EMBL/GenBank/DDBJ whole genome shotgun (WGS) entry which is preliminary data.</text>
</comment>
<dbReference type="EMBL" id="AGNL01000369">
    <property type="protein sequence ID" value="EJK77816.1"/>
    <property type="molecule type" value="Genomic_DNA"/>
</dbReference>
<dbReference type="AlphaFoldDB" id="K0TPC6"/>
<sequence length="90" mass="9793">MAWKVRVDTGEDRDEVGLEVLYLYLGDVAVVAVRGDELKFASFADEGLHMAAEHSLSRTCFLGATPASLTRASRGGQGSMVGRRCCRFQP</sequence>
<proteinExistence type="predicted"/>